<dbReference type="InterPro" id="IPR041354">
    <property type="entry name" value="4PPT_N"/>
</dbReference>
<evidence type="ECO:0000313" key="2">
    <source>
        <dbReference type="EMBL" id="MBV7672804.1"/>
    </source>
</evidence>
<proteinExistence type="predicted"/>
<dbReference type="Pfam" id="PF17837">
    <property type="entry name" value="4PPT_N"/>
    <property type="match status" value="1"/>
</dbReference>
<organism evidence="2 3">
    <name type="scientific">Streptomyces halstedii</name>
    <dbReference type="NCBI Taxonomy" id="1944"/>
    <lineage>
        <taxon>Bacteria</taxon>
        <taxon>Bacillati</taxon>
        <taxon>Actinomycetota</taxon>
        <taxon>Actinomycetes</taxon>
        <taxon>Kitasatosporales</taxon>
        <taxon>Streptomycetaceae</taxon>
        <taxon>Streptomyces</taxon>
    </lineage>
</organism>
<gene>
    <name evidence="2" type="ORF">STHAL_25505</name>
</gene>
<accession>A0ABS6TXS9</accession>
<dbReference type="EMBL" id="JAHUVW010000001">
    <property type="protein sequence ID" value="MBV7672804.1"/>
    <property type="molecule type" value="Genomic_DNA"/>
</dbReference>
<dbReference type="Proteomes" id="UP000735541">
    <property type="component" value="Unassembled WGS sequence"/>
</dbReference>
<evidence type="ECO:0000259" key="1">
    <source>
        <dbReference type="Pfam" id="PF17837"/>
    </source>
</evidence>
<sequence>MPAVSPVDGENIAVRASPVGFARLRGNGPAAGTGARGSRGQPLWPDGVIGAVSHCVGYRTAALVRGGFPAPLTVPGHRGDGGAAVTGAPAAGAWPAAWSRPP</sequence>
<keyword evidence="3" id="KW-1185">Reference proteome</keyword>
<reference evidence="2 3" key="1">
    <citation type="submission" date="2021-07" db="EMBL/GenBank/DDBJ databases">
        <title>Sequencing Streptomyces halstedii LGO-A4 genome an citrus endophytic actinomycete.</title>
        <authorList>
            <person name="Samborskyy M."/>
            <person name="Scott N."/>
            <person name="Deglau R."/>
            <person name="Dickens S."/>
            <person name="Oliveira L.G."/>
        </authorList>
    </citation>
    <scope>NUCLEOTIDE SEQUENCE [LARGE SCALE GENOMIC DNA]</scope>
    <source>
        <strain evidence="2 3">LGO-A4</strain>
    </source>
</reference>
<protein>
    <recommendedName>
        <fullName evidence="1">4'-phosphopantetheinyl transferase N-terminal domain-containing protein</fullName>
    </recommendedName>
</protein>
<evidence type="ECO:0000313" key="3">
    <source>
        <dbReference type="Proteomes" id="UP000735541"/>
    </source>
</evidence>
<feature type="domain" description="4'-phosphopantetheinyl transferase N-terminal" evidence="1">
    <location>
        <begin position="35"/>
        <end position="62"/>
    </location>
</feature>
<comment type="caution">
    <text evidence="2">The sequence shown here is derived from an EMBL/GenBank/DDBJ whole genome shotgun (WGS) entry which is preliminary data.</text>
</comment>
<name>A0ABS6TXS9_STRHA</name>